<evidence type="ECO:0000259" key="3">
    <source>
        <dbReference type="Pfam" id="PF08501"/>
    </source>
</evidence>
<proteinExistence type="predicted"/>
<evidence type="ECO:0000256" key="2">
    <source>
        <dbReference type="ARBA" id="ARBA00023141"/>
    </source>
</evidence>
<protein>
    <submittedName>
        <fullName evidence="4">Shikimate dehydrogenase</fullName>
    </submittedName>
</protein>
<dbReference type="InterPro" id="IPR022893">
    <property type="entry name" value="Shikimate_DH_fam"/>
</dbReference>
<evidence type="ECO:0000313" key="4">
    <source>
        <dbReference type="EMBL" id="QAB17744.1"/>
    </source>
</evidence>
<accession>A0ABX5QF85</accession>
<gene>
    <name evidence="4" type="ORF">Leucomu_07275</name>
</gene>
<keyword evidence="2" id="KW-0057">Aromatic amino acid biosynthesis</keyword>
<organism evidence="4 5">
    <name type="scientific">Leucobacter muris</name>
    <dbReference type="NCBI Taxonomy" id="1935379"/>
    <lineage>
        <taxon>Bacteria</taxon>
        <taxon>Bacillati</taxon>
        <taxon>Actinomycetota</taxon>
        <taxon>Actinomycetes</taxon>
        <taxon>Micrococcales</taxon>
        <taxon>Microbacteriaceae</taxon>
        <taxon>Leucobacter</taxon>
    </lineage>
</organism>
<evidence type="ECO:0000256" key="1">
    <source>
        <dbReference type="ARBA" id="ARBA00004871"/>
    </source>
</evidence>
<dbReference type="PANTHER" id="PTHR21089">
    <property type="entry name" value="SHIKIMATE DEHYDROGENASE"/>
    <property type="match status" value="1"/>
</dbReference>
<dbReference type="EMBL" id="CP035037">
    <property type="protein sequence ID" value="QAB17744.1"/>
    <property type="molecule type" value="Genomic_DNA"/>
</dbReference>
<dbReference type="Gene3D" id="3.40.50.720">
    <property type="entry name" value="NAD(P)-binding Rossmann-like Domain"/>
    <property type="match status" value="1"/>
</dbReference>
<dbReference type="SUPFAM" id="SSF53223">
    <property type="entry name" value="Aminoacid dehydrogenase-like, N-terminal domain"/>
    <property type="match status" value="1"/>
</dbReference>
<dbReference type="InterPro" id="IPR036291">
    <property type="entry name" value="NAD(P)-bd_dom_sf"/>
</dbReference>
<reference evidence="4 5" key="1">
    <citation type="submission" date="2019-01" db="EMBL/GenBank/DDBJ databases">
        <title>Leucobacter muris sp. nov. isolated from the nose of a laboratory mouse.</title>
        <authorList>
            <person name="Benga L."/>
            <person name="Sproeer C."/>
            <person name="Schumann P."/>
            <person name="Verbarg S."/>
            <person name="Bunk B."/>
            <person name="Engelhardt E."/>
            <person name="Benten P.M."/>
            <person name="Sager M."/>
        </authorList>
    </citation>
    <scope>NUCLEOTIDE SEQUENCE [LARGE SCALE GENOMIC DNA]</scope>
    <source>
        <strain evidence="4 5">DSM 101948</strain>
    </source>
</reference>
<dbReference type="Gene3D" id="3.40.50.10860">
    <property type="entry name" value="Leucine Dehydrogenase, chain A, domain 1"/>
    <property type="match status" value="1"/>
</dbReference>
<comment type="pathway">
    <text evidence="1">Metabolic intermediate biosynthesis; chorismate biosynthesis; chorismate from D-erythrose 4-phosphate and phosphoenolpyruvate: step 4/7.</text>
</comment>
<dbReference type="InterPro" id="IPR013708">
    <property type="entry name" value="Shikimate_DH-bd_N"/>
</dbReference>
<dbReference type="SUPFAM" id="SSF51735">
    <property type="entry name" value="NAD(P)-binding Rossmann-fold domains"/>
    <property type="match status" value="1"/>
</dbReference>
<dbReference type="Proteomes" id="UP000285768">
    <property type="component" value="Chromosome"/>
</dbReference>
<dbReference type="PANTHER" id="PTHR21089:SF1">
    <property type="entry name" value="BIFUNCTIONAL 3-DEHYDROQUINATE DEHYDRATASE_SHIKIMATE DEHYDROGENASE, CHLOROPLASTIC"/>
    <property type="match status" value="1"/>
</dbReference>
<dbReference type="RefSeq" id="WP_128386807.1">
    <property type="nucleotide sequence ID" value="NZ_CP035037.1"/>
</dbReference>
<evidence type="ECO:0000313" key="5">
    <source>
        <dbReference type="Proteomes" id="UP000285768"/>
    </source>
</evidence>
<keyword evidence="5" id="KW-1185">Reference proteome</keyword>
<keyword evidence="2" id="KW-0028">Amino-acid biosynthesis</keyword>
<dbReference type="Pfam" id="PF08501">
    <property type="entry name" value="Shikimate_dh_N"/>
    <property type="match status" value="1"/>
</dbReference>
<sequence length="328" mass="33732">MSRPGAPRHAEGERPPTTALPAATLAVLGSPIAHSKSPAIHAAAYAQLGLDWSYGREELQADGLAGFLAQCGAEWRGLSLTMPLKEEAHRLALVRDPVAEESGVVNTLLRLGVPGPDGGTAWAGFNTDVGGLAAAISKAGLDPTSTVVLGSGATAVSAVLAARGLGAEHVEIVARNVAAIGDLVARFGDTCEPGSDRALHVSGTVAPRTESLMDGAVLAAMVDADPRVARPTLIISTLPGPAGAEFALPDALAEIPLFDVAYDPWPSPLAVRWHEAGGEAHPGTAMLVEQALLQIRIFVAGDPSTPLPHEDRVLEAMRDAAEPTDVGR</sequence>
<dbReference type="InterPro" id="IPR046346">
    <property type="entry name" value="Aminoacid_DH-like_N_sf"/>
</dbReference>
<feature type="domain" description="Shikimate dehydrogenase substrate binding N-terminal" evidence="3">
    <location>
        <begin position="27"/>
        <end position="108"/>
    </location>
</feature>
<name>A0ABX5QF85_9MICO</name>